<gene>
    <name evidence="4" type="ORF">A1O5_08524</name>
</gene>
<sequence>MRYSTSDKFVLMVDLRAQLSGIIFLLAAARNGLPTAFEILLATGVDSKTRDEFGLTPMSLAAIGGHAHIVRLLLDAGDDSASSLDPLGRIPLHWTAHSGYEDVVKILVDNPSPNADISDTLDGRTALSLAAEGGHTASVQLLLDREDVAAGRKDKFGLTPLAWASRSGREDVVKLLVGPTGRQSRLTRHQWPNAPIMGRKKLTLCSHVNQRTPLSWAVESGHLELARLLPQTVSAGLKDGDKYQGTSCGVGETEPNK</sequence>
<dbReference type="PROSITE" id="PS50088">
    <property type="entry name" value="ANK_REPEAT"/>
    <property type="match status" value="2"/>
</dbReference>
<evidence type="ECO:0000256" key="1">
    <source>
        <dbReference type="ARBA" id="ARBA00022737"/>
    </source>
</evidence>
<dbReference type="OrthoDB" id="20872at2759"/>
<dbReference type="Gene3D" id="1.25.40.20">
    <property type="entry name" value="Ankyrin repeat-containing domain"/>
    <property type="match status" value="2"/>
</dbReference>
<dbReference type="EMBL" id="AMGX01000013">
    <property type="protein sequence ID" value="EXJ68730.1"/>
    <property type="molecule type" value="Genomic_DNA"/>
</dbReference>
<evidence type="ECO:0000313" key="4">
    <source>
        <dbReference type="EMBL" id="EXJ68730.1"/>
    </source>
</evidence>
<dbReference type="InterPro" id="IPR002110">
    <property type="entry name" value="Ankyrin_rpt"/>
</dbReference>
<dbReference type="Proteomes" id="UP000019471">
    <property type="component" value="Unassembled WGS sequence"/>
</dbReference>
<dbReference type="SMART" id="SM00248">
    <property type="entry name" value="ANK"/>
    <property type="match status" value="6"/>
</dbReference>
<dbReference type="SUPFAM" id="SSF48403">
    <property type="entry name" value="Ankyrin repeat"/>
    <property type="match status" value="1"/>
</dbReference>
<keyword evidence="2 3" id="KW-0040">ANK repeat</keyword>
<feature type="repeat" description="ANK" evidence="3">
    <location>
        <begin position="53"/>
        <end position="79"/>
    </location>
</feature>
<organism evidence="4 5">
    <name type="scientific">Cladophialophora psammophila CBS 110553</name>
    <dbReference type="NCBI Taxonomy" id="1182543"/>
    <lineage>
        <taxon>Eukaryota</taxon>
        <taxon>Fungi</taxon>
        <taxon>Dikarya</taxon>
        <taxon>Ascomycota</taxon>
        <taxon>Pezizomycotina</taxon>
        <taxon>Eurotiomycetes</taxon>
        <taxon>Chaetothyriomycetidae</taxon>
        <taxon>Chaetothyriales</taxon>
        <taxon>Herpotrichiellaceae</taxon>
        <taxon>Cladophialophora</taxon>
    </lineage>
</organism>
<evidence type="ECO:0000256" key="3">
    <source>
        <dbReference type="PROSITE-ProRule" id="PRU00023"/>
    </source>
</evidence>
<dbReference type="RefSeq" id="XP_007747296.1">
    <property type="nucleotide sequence ID" value="XM_007749106.1"/>
</dbReference>
<name>W9WUK3_9EURO</name>
<dbReference type="PROSITE" id="PS50297">
    <property type="entry name" value="ANK_REP_REGION"/>
    <property type="match status" value="2"/>
</dbReference>
<evidence type="ECO:0000256" key="2">
    <source>
        <dbReference type="ARBA" id="ARBA00023043"/>
    </source>
</evidence>
<reference evidence="4 5" key="1">
    <citation type="submission" date="2013-03" db="EMBL/GenBank/DDBJ databases">
        <title>The Genome Sequence of Cladophialophora psammophila CBS 110553.</title>
        <authorList>
            <consortium name="The Broad Institute Genomics Platform"/>
            <person name="Cuomo C."/>
            <person name="de Hoog S."/>
            <person name="Gorbushina A."/>
            <person name="Walker B."/>
            <person name="Young S.K."/>
            <person name="Zeng Q."/>
            <person name="Gargeya S."/>
            <person name="Fitzgerald M."/>
            <person name="Haas B."/>
            <person name="Abouelleil A."/>
            <person name="Allen A.W."/>
            <person name="Alvarado L."/>
            <person name="Arachchi H.M."/>
            <person name="Berlin A.M."/>
            <person name="Chapman S.B."/>
            <person name="Gainer-Dewar J."/>
            <person name="Goldberg J."/>
            <person name="Griggs A."/>
            <person name="Gujja S."/>
            <person name="Hansen M."/>
            <person name="Howarth C."/>
            <person name="Imamovic A."/>
            <person name="Ireland A."/>
            <person name="Larimer J."/>
            <person name="McCowan C."/>
            <person name="Murphy C."/>
            <person name="Pearson M."/>
            <person name="Poon T.W."/>
            <person name="Priest M."/>
            <person name="Roberts A."/>
            <person name="Saif S."/>
            <person name="Shea T."/>
            <person name="Sisk P."/>
            <person name="Sykes S."/>
            <person name="Wortman J."/>
            <person name="Nusbaum C."/>
            <person name="Birren B."/>
        </authorList>
    </citation>
    <scope>NUCLEOTIDE SEQUENCE [LARGE SCALE GENOMIC DNA]</scope>
    <source>
        <strain evidence="4 5">CBS 110553</strain>
    </source>
</reference>
<dbReference type="InterPro" id="IPR050889">
    <property type="entry name" value="Dendritic_Spine_Reg/Scaffold"/>
</dbReference>
<evidence type="ECO:0000313" key="5">
    <source>
        <dbReference type="Proteomes" id="UP000019471"/>
    </source>
</evidence>
<dbReference type="PANTHER" id="PTHR24166">
    <property type="entry name" value="ROLLING PEBBLES, ISOFORM B"/>
    <property type="match status" value="1"/>
</dbReference>
<dbReference type="HOGENOM" id="CLU_1081846_0_0_1"/>
<dbReference type="GeneID" id="19193223"/>
<feature type="repeat" description="ANK" evidence="3">
    <location>
        <begin position="122"/>
        <end position="145"/>
    </location>
</feature>
<dbReference type="STRING" id="1182543.W9WUK3"/>
<dbReference type="AlphaFoldDB" id="W9WUK3"/>
<proteinExistence type="predicted"/>
<protein>
    <submittedName>
        <fullName evidence="4">Uncharacterized protein</fullName>
    </submittedName>
</protein>
<keyword evidence="1" id="KW-0677">Repeat</keyword>
<keyword evidence="5" id="KW-1185">Reference proteome</keyword>
<dbReference type="PANTHER" id="PTHR24166:SF48">
    <property type="entry name" value="PROTEIN VAPYRIN"/>
    <property type="match status" value="1"/>
</dbReference>
<comment type="caution">
    <text evidence="4">The sequence shown here is derived from an EMBL/GenBank/DDBJ whole genome shotgun (WGS) entry which is preliminary data.</text>
</comment>
<dbReference type="Pfam" id="PF12796">
    <property type="entry name" value="Ank_2"/>
    <property type="match status" value="1"/>
</dbReference>
<accession>W9WUK3</accession>
<dbReference type="InterPro" id="IPR036770">
    <property type="entry name" value="Ankyrin_rpt-contain_sf"/>
</dbReference>
<dbReference type="eggNOG" id="KOG4177">
    <property type="taxonomic scope" value="Eukaryota"/>
</dbReference>
<dbReference type="Pfam" id="PF00023">
    <property type="entry name" value="Ank"/>
    <property type="match status" value="3"/>
</dbReference>